<sequence>MYAWVWQRLPGPWPARLVICLALIAALVYALFMWVFPWAEEALGISNVTVG</sequence>
<dbReference type="Proteomes" id="UP000243528">
    <property type="component" value="Unassembled WGS sequence"/>
</dbReference>
<gene>
    <name evidence="2" type="ORF">CLV30_1015</name>
</gene>
<protein>
    <submittedName>
        <fullName evidence="2">Uncharacterized protein</fullName>
    </submittedName>
</protein>
<keyword evidence="1" id="KW-1133">Transmembrane helix</keyword>
<evidence type="ECO:0000313" key="2">
    <source>
        <dbReference type="EMBL" id="PSL08038.1"/>
    </source>
</evidence>
<reference evidence="2 3" key="1">
    <citation type="submission" date="2018-03" db="EMBL/GenBank/DDBJ databases">
        <title>Genomic Encyclopedia of Archaeal and Bacterial Type Strains, Phase II (KMG-II): from individual species to whole genera.</title>
        <authorList>
            <person name="Goeker M."/>
        </authorList>
    </citation>
    <scope>NUCLEOTIDE SEQUENCE [LARGE SCALE GENOMIC DNA]</scope>
    <source>
        <strain evidence="2 3">DSM 45211</strain>
    </source>
</reference>
<keyword evidence="1" id="KW-0472">Membrane</keyword>
<keyword evidence="1" id="KW-0812">Transmembrane</keyword>
<proteinExistence type="predicted"/>
<dbReference type="RefSeq" id="WP_146154779.1">
    <property type="nucleotide sequence ID" value="NZ_ML142897.1"/>
</dbReference>
<dbReference type="AlphaFoldDB" id="A0A2P8EEZ0"/>
<dbReference type="EMBL" id="PYGE01000001">
    <property type="protein sequence ID" value="PSL08038.1"/>
    <property type="molecule type" value="Genomic_DNA"/>
</dbReference>
<name>A0A2P8EEZ0_9ACTN</name>
<evidence type="ECO:0000256" key="1">
    <source>
        <dbReference type="SAM" id="Phobius"/>
    </source>
</evidence>
<organism evidence="2 3">
    <name type="scientific">Haloactinopolyspora alba</name>
    <dbReference type="NCBI Taxonomy" id="648780"/>
    <lineage>
        <taxon>Bacteria</taxon>
        <taxon>Bacillati</taxon>
        <taxon>Actinomycetota</taxon>
        <taxon>Actinomycetes</taxon>
        <taxon>Jiangellales</taxon>
        <taxon>Jiangellaceae</taxon>
        <taxon>Haloactinopolyspora</taxon>
    </lineage>
</organism>
<accession>A0A2P8EEZ0</accession>
<keyword evidence="3" id="KW-1185">Reference proteome</keyword>
<comment type="caution">
    <text evidence="2">The sequence shown here is derived from an EMBL/GenBank/DDBJ whole genome shotgun (WGS) entry which is preliminary data.</text>
</comment>
<evidence type="ECO:0000313" key="3">
    <source>
        <dbReference type="Proteomes" id="UP000243528"/>
    </source>
</evidence>
<feature type="transmembrane region" description="Helical" evidence="1">
    <location>
        <begin position="15"/>
        <end position="36"/>
    </location>
</feature>